<evidence type="ECO:0000313" key="3">
    <source>
        <dbReference type="Proteomes" id="UP001328107"/>
    </source>
</evidence>
<dbReference type="InterPro" id="IPR036047">
    <property type="entry name" value="F-box-like_dom_sf"/>
</dbReference>
<dbReference type="InterPro" id="IPR001810">
    <property type="entry name" value="F-box_dom"/>
</dbReference>
<dbReference type="Pfam" id="PF00646">
    <property type="entry name" value="F-box"/>
    <property type="match status" value="1"/>
</dbReference>
<accession>A0AAN5CEK1</accession>
<dbReference type="Gene3D" id="1.20.1280.50">
    <property type="match status" value="1"/>
</dbReference>
<dbReference type="SUPFAM" id="SSF81383">
    <property type="entry name" value="F-box domain"/>
    <property type="match status" value="1"/>
</dbReference>
<dbReference type="EMBL" id="BTRK01000003">
    <property type="protein sequence ID" value="GMR40039.1"/>
    <property type="molecule type" value="Genomic_DNA"/>
</dbReference>
<protein>
    <recommendedName>
        <fullName evidence="1">F-box domain-containing protein</fullName>
    </recommendedName>
</protein>
<keyword evidence="3" id="KW-1185">Reference proteome</keyword>
<evidence type="ECO:0000313" key="2">
    <source>
        <dbReference type="EMBL" id="GMR40039.1"/>
    </source>
</evidence>
<dbReference type="Proteomes" id="UP001328107">
    <property type="component" value="Unassembled WGS sequence"/>
</dbReference>
<feature type="non-terminal residue" evidence="2">
    <location>
        <position position="1"/>
    </location>
</feature>
<name>A0AAN5CEK1_9BILA</name>
<comment type="caution">
    <text evidence="2">The sequence shown here is derived from an EMBL/GenBank/DDBJ whole genome shotgun (WGS) entry which is preliminary data.</text>
</comment>
<reference evidence="3" key="1">
    <citation type="submission" date="2022-10" db="EMBL/GenBank/DDBJ databases">
        <title>Genome assembly of Pristionchus species.</title>
        <authorList>
            <person name="Yoshida K."/>
            <person name="Sommer R.J."/>
        </authorList>
    </citation>
    <scope>NUCLEOTIDE SEQUENCE [LARGE SCALE GENOMIC DNA]</scope>
    <source>
        <strain evidence="3">RS5460</strain>
    </source>
</reference>
<feature type="domain" description="F-box" evidence="1">
    <location>
        <begin position="38"/>
        <end position="71"/>
    </location>
</feature>
<proteinExistence type="predicted"/>
<sequence length="196" mass="22587">LFGPLTLINSSSMKRTQPMTTPPAKKIRPFEISHQDHFSDLPDDCLLMIFKELDYDALDQMSSVSRKMLNFASFAKDSAIKESVEELNIIRRYYSGDFAIEVHRTGNLRNFYLDASESDQGELSIRKGIGRCNEHQSDLPDVPCNLSPIPSAIFCHLEYILKRFNPKSISFTGVIFTCCDHDEKYLYIYDSEFAYW</sequence>
<organism evidence="2 3">
    <name type="scientific">Pristionchus mayeri</name>
    <dbReference type="NCBI Taxonomy" id="1317129"/>
    <lineage>
        <taxon>Eukaryota</taxon>
        <taxon>Metazoa</taxon>
        <taxon>Ecdysozoa</taxon>
        <taxon>Nematoda</taxon>
        <taxon>Chromadorea</taxon>
        <taxon>Rhabditida</taxon>
        <taxon>Rhabditina</taxon>
        <taxon>Diplogasteromorpha</taxon>
        <taxon>Diplogasteroidea</taxon>
        <taxon>Neodiplogasteridae</taxon>
        <taxon>Pristionchus</taxon>
    </lineage>
</organism>
<gene>
    <name evidence="2" type="ORF">PMAYCL1PPCAC_10234</name>
</gene>
<evidence type="ECO:0000259" key="1">
    <source>
        <dbReference type="Pfam" id="PF00646"/>
    </source>
</evidence>
<dbReference type="AlphaFoldDB" id="A0AAN5CEK1"/>